<name>A0A0F9KQP1_9ZZZZ</name>
<proteinExistence type="predicted"/>
<reference evidence="1" key="1">
    <citation type="journal article" date="2015" name="Nature">
        <title>Complex archaea that bridge the gap between prokaryotes and eukaryotes.</title>
        <authorList>
            <person name="Spang A."/>
            <person name="Saw J.H."/>
            <person name="Jorgensen S.L."/>
            <person name="Zaremba-Niedzwiedzka K."/>
            <person name="Martijn J."/>
            <person name="Lind A.E."/>
            <person name="van Eijk R."/>
            <person name="Schleper C."/>
            <person name="Guy L."/>
            <person name="Ettema T.J."/>
        </authorList>
    </citation>
    <scope>NUCLEOTIDE SEQUENCE</scope>
</reference>
<sequence>MTSTIPENEYQDCIEEMNANLAAERKFRDELEAWLEAENKKHHDEYLKELNPSATASSVAYERCLFMCRKLKAQHLGDSKGE</sequence>
<protein>
    <submittedName>
        <fullName evidence="1">Uncharacterized protein</fullName>
    </submittedName>
</protein>
<comment type="caution">
    <text evidence="1">The sequence shown here is derived from an EMBL/GenBank/DDBJ whole genome shotgun (WGS) entry which is preliminary data.</text>
</comment>
<accession>A0A0F9KQP1</accession>
<evidence type="ECO:0000313" key="1">
    <source>
        <dbReference type="EMBL" id="KKM24428.1"/>
    </source>
</evidence>
<organism evidence="1">
    <name type="scientific">marine sediment metagenome</name>
    <dbReference type="NCBI Taxonomy" id="412755"/>
    <lineage>
        <taxon>unclassified sequences</taxon>
        <taxon>metagenomes</taxon>
        <taxon>ecological metagenomes</taxon>
    </lineage>
</organism>
<dbReference type="AlphaFoldDB" id="A0A0F9KQP1"/>
<dbReference type="EMBL" id="LAZR01012926">
    <property type="protein sequence ID" value="KKM24428.1"/>
    <property type="molecule type" value="Genomic_DNA"/>
</dbReference>
<gene>
    <name evidence="1" type="ORF">LCGC14_1605160</name>
</gene>